<evidence type="ECO:0000313" key="10">
    <source>
        <dbReference type="Proteomes" id="UP000053352"/>
    </source>
</evidence>
<proteinExistence type="inferred from homology"/>
<dbReference type="GO" id="GO:0003723">
    <property type="term" value="F:RNA binding"/>
    <property type="evidence" value="ECO:0007669"/>
    <property type="project" value="InterPro"/>
</dbReference>
<dbReference type="PROSITE" id="PS01262">
    <property type="entry name" value="IF1A"/>
    <property type="match status" value="1"/>
</dbReference>
<keyword evidence="10" id="KW-1185">Reference proteome</keyword>
<dbReference type="InterPro" id="IPR001253">
    <property type="entry name" value="TIF_eIF-1A"/>
</dbReference>
<dbReference type="RefSeq" id="WP_058371408.1">
    <property type="nucleotide sequence ID" value="NZ_LNTB01000001.1"/>
</dbReference>
<dbReference type="InterPro" id="IPR018104">
    <property type="entry name" value="TIF_eIF-1A_CS"/>
</dbReference>
<gene>
    <name evidence="5" type="primary">eif1a</name>
    <name evidence="9" type="ORF">CF15_05180</name>
</gene>
<dbReference type="AlphaFoldDB" id="A0A0V8RXG8"/>
<dbReference type="CDD" id="cd05793">
    <property type="entry name" value="S1_IF1A"/>
    <property type="match status" value="1"/>
</dbReference>
<dbReference type="Proteomes" id="UP000053352">
    <property type="component" value="Unassembled WGS sequence"/>
</dbReference>
<evidence type="ECO:0000313" key="9">
    <source>
        <dbReference type="EMBL" id="KSW12733.1"/>
    </source>
</evidence>
<dbReference type="NCBIfam" id="NF003084">
    <property type="entry name" value="PRK04012.1-3"/>
    <property type="match status" value="1"/>
</dbReference>
<dbReference type="InterPro" id="IPR012340">
    <property type="entry name" value="NA-bd_OB-fold"/>
</dbReference>
<dbReference type="SMART" id="SM00652">
    <property type="entry name" value="eIF1a"/>
    <property type="match status" value="1"/>
</dbReference>
<evidence type="ECO:0000259" key="8">
    <source>
        <dbReference type="PROSITE" id="PS50832"/>
    </source>
</evidence>
<reference evidence="9 10" key="1">
    <citation type="submission" date="2015-11" db="EMBL/GenBank/DDBJ databases">
        <title>Genome sequence of Pyrodictium occultum PL-19, a marine hyperthermophilic archaeon isolated from Volcano, Italy.</title>
        <authorList>
            <person name="Utturkar S."/>
            <person name="Huber H."/>
            <person name="Leptihn S."/>
            <person name="Brown S."/>
            <person name="Stetter K.O."/>
            <person name="Podar M."/>
        </authorList>
    </citation>
    <scope>NUCLEOTIDE SEQUENCE [LARGE SCALE GENOMIC DNA]</scope>
    <source>
        <strain evidence="9 10">PL-19</strain>
    </source>
</reference>
<evidence type="ECO:0000256" key="1">
    <source>
        <dbReference type="ARBA" id="ARBA00007392"/>
    </source>
</evidence>
<keyword evidence="2 5" id="KW-0396">Initiation factor</keyword>
<dbReference type="PANTHER" id="PTHR21668">
    <property type="entry name" value="EIF-1A"/>
    <property type="match status" value="1"/>
</dbReference>
<accession>A0A0V8RXG8</accession>
<dbReference type="HAMAP" id="MF_00216">
    <property type="entry name" value="aIF_1A"/>
    <property type="match status" value="1"/>
</dbReference>
<sequence>MAKKRRKGGGEESRKEIPLPSKEEGTILCVVVRVLGADHLLIRCQDGVERKARIPGSLRRRMWMREGDIVLAAPWDFKPDRADVVYRYTKEELRKLVEKGLVPQELLELSEELA</sequence>
<dbReference type="NCBIfam" id="NF003082">
    <property type="entry name" value="PRK04012.1-1"/>
    <property type="match status" value="1"/>
</dbReference>
<dbReference type="Pfam" id="PF01176">
    <property type="entry name" value="eIF-1a"/>
    <property type="match status" value="1"/>
</dbReference>
<comment type="similarity">
    <text evidence="1 5 6">Belongs to the eIF-1A family.</text>
</comment>
<dbReference type="InterPro" id="IPR006196">
    <property type="entry name" value="RNA-binding_domain_S1_IF1"/>
</dbReference>
<comment type="function">
    <text evidence="4 5 7">Seems to be required for maximal rate of protein biosynthesis. Enhances ribosome dissociation into subunits and stabilizes the binding of the initiator Met-tRNA(I) to 40 S ribosomal subunits.</text>
</comment>
<name>A0A0V8RXG8_PYROC</name>
<dbReference type="PROSITE" id="PS50832">
    <property type="entry name" value="S1_IF1_TYPE"/>
    <property type="match status" value="1"/>
</dbReference>
<dbReference type="EMBL" id="LNTB01000001">
    <property type="protein sequence ID" value="KSW12733.1"/>
    <property type="molecule type" value="Genomic_DNA"/>
</dbReference>
<protein>
    <recommendedName>
        <fullName evidence="5">Translation initiation factor 1A</fullName>
        <shortName evidence="5">aIF-1A</shortName>
    </recommendedName>
</protein>
<organism evidence="9 10">
    <name type="scientific">Pyrodictium occultum</name>
    <dbReference type="NCBI Taxonomy" id="2309"/>
    <lineage>
        <taxon>Archaea</taxon>
        <taxon>Thermoproteota</taxon>
        <taxon>Thermoprotei</taxon>
        <taxon>Desulfurococcales</taxon>
        <taxon>Pyrodictiaceae</taxon>
        <taxon>Pyrodictium</taxon>
    </lineage>
</organism>
<keyword evidence="3 5" id="KW-0648">Protein biosynthesis</keyword>
<evidence type="ECO:0000256" key="6">
    <source>
        <dbReference type="RuleBase" id="RU004364"/>
    </source>
</evidence>
<feature type="domain" description="S1-like" evidence="8">
    <location>
        <begin position="15"/>
        <end position="89"/>
    </location>
</feature>
<dbReference type="GO" id="GO:0003743">
    <property type="term" value="F:translation initiation factor activity"/>
    <property type="evidence" value="ECO:0007669"/>
    <property type="project" value="UniProtKB-UniRule"/>
</dbReference>
<comment type="caution">
    <text evidence="9">The sequence shown here is derived from an EMBL/GenBank/DDBJ whole genome shotgun (WGS) entry which is preliminary data.</text>
</comment>
<dbReference type="SUPFAM" id="SSF50249">
    <property type="entry name" value="Nucleic acid-binding proteins"/>
    <property type="match status" value="1"/>
</dbReference>
<evidence type="ECO:0000256" key="5">
    <source>
        <dbReference type="HAMAP-Rule" id="MF_00216"/>
    </source>
</evidence>
<evidence type="ECO:0000256" key="3">
    <source>
        <dbReference type="ARBA" id="ARBA00022917"/>
    </source>
</evidence>
<dbReference type="Gene3D" id="2.40.50.140">
    <property type="entry name" value="Nucleic acid-binding proteins"/>
    <property type="match status" value="1"/>
</dbReference>
<dbReference type="OrthoDB" id="2586at2157"/>
<evidence type="ECO:0000256" key="7">
    <source>
        <dbReference type="RuleBase" id="RU004365"/>
    </source>
</evidence>
<dbReference type="NCBIfam" id="TIGR00523">
    <property type="entry name" value="eIF-1A"/>
    <property type="match status" value="1"/>
</dbReference>
<dbReference type="STRING" id="2309.CF15_05180"/>
<evidence type="ECO:0000256" key="2">
    <source>
        <dbReference type="ARBA" id="ARBA00022540"/>
    </source>
</evidence>
<dbReference type="NCBIfam" id="NF003085">
    <property type="entry name" value="PRK04012.1-5"/>
    <property type="match status" value="1"/>
</dbReference>
<evidence type="ECO:0000256" key="4">
    <source>
        <dbReference type="ARBA" id="ARBA00025502"/>
    </source>
</evidence>